<comment type="cofactor">
    <cofactor evidence="1">
        <name>pyridoxal 5'-phosphate</name>
        <dbReference type="ChEBI" id="CHEBI:597326"/>
    </cofactor>
</comment>
<dbReference type="InterPro" id="IPR015424">
    <property type="entry name" value="PyrdxlP-dep_Trfase"/>
</dbReference>
<gene>
    <name evidence="5" type="ORF">SAMN04489717_5142</name>
</gene>
<feature type="active site" description="Proton acceptor" evidence="2">
    <location>
        <position position="207"/>
    </location>
</feature>
<dbReference type="Pfam" id="PF01041">
    <property type="entry name" value="DegT_DnrJ_EryC1"/>
    <property type="match status" value="1"/>
</dbReference>
<dbReference type="GO" id="GO:0030170">
    <property type="term" value="F:pyridoxal phosphate binding"/>
    <property type="evidence" value="ECO:0007669"/>
    <property type="project" value="TreeGrafter"/>
</dbReference>
<dbReference type="OrthoDB" id="9804264at2"/>
<comment type="similarity">
    <text evidence="4">Belongs to the DegT/DnrJ/EryC1 family.</text>
</comment>
<keyword evidence="3 4" id="KW-0663">Pyridoxal phosphate</keyword>
<evidence type="ECO:0000256" key="4">
    <source>
        <dbReference type="RuleBase" id="RU004508"/>
    </source>
</evidence>
<evidence type="ECO:0000313" key="6">
    <source>
        <dbReference type="Proteomes" id="UP000198983"/>
    </source>
</evidence>
<dbReference type="PANTHER" id="PTHR30244">
    <property type="entry name" value="TRANSAMINASE"/>
    <property type="match status" value="1"/>
</dbReference>
<name>A0A1H1XUK7_9ACTN</name>
<evidence type="ECO:0000256" key="1">
    <source>
        <dbReference type="ARBA" id="ARBA00001933"/>
    </source>
</evidence>
<evidence type="ECO:0000256" key="3">
    <source>
        <dbReference type="PIRSR" id="PIRSR000390-2"/>
    </source>
</evidence>
<dbReference type="InterPro" id="IPR015421">
    <property type="entry name" value="PyrdxlP-dep_Trfase_major"/>
</dbReference>
<dbReference type="EMBL" id="LT629732">
    <property type="protein sequence ID" value="SDT12873.1"/>
    <property type="molecule type" value="Genomic_DNA"/>
</dbReference>
<dbReference type="GO" id="GO:0000271">
    <property type="term" value="P:polysaccharide biosynthetic process"/>
    <property type="evidence" value="ECO:0007669"/>
    <property type="project" value="TreeGrafter"/>
</dbReference>
<dbReference type="SUPFAM" id="SSF53383">
    <property type="entry name" value="PLP-dependent transferases"/>
    <property type="match status" value="1"/>
</dbReference>
<dbReference type="GO" id="GO:0008483">
    <property type="term" value="F:transaminase activity"/>
    <property type="evidence" value="ECO:0007669"/>
    <property type="project" value="TreeGrafter"/>
</dbReference>
<keyword evidence="6" id="KW-1185">Reference proteome</keyword>
<dbReference type="CDD" id="cd00616">
    <property type="entry name" value="AHBA_syn"/>
    <property type="match status" value="1"/>
</dbReference>
<dbReference type="PANTHER" id="PTHR30244:SF34">
    <property type="entry name" value="DTDP-4-AMINO-4,6-DIDEOXYGALACTOSE TRANSAMINASE"/>
    <property type="match status" value="1"/>
</dbReference>
<dbReference type="STRING" id="117157.SAMN04489717_5142"/>
<dbReference type="Proteomes" id="UP000198983">
    <property type="component" value="Chromosome I"/>
</dbReference>
<dbReference type="InterPro" id="IPR000653">
    <property type="entry name" value="DegT/StrS_aminotransferase"/>
</dbReference>
<dbReference type="PIRSF" id="PIRSF000390">
    <property type="entry name" value="PLP_StrS"/>
    <property type="match status" value="1"/>
</dbReference>
<protein>
    <submittedName>
        <fullName evidence="5">dTDP-4-amino-4,6-dideoxygalactose transaminase</fullName>
    </submittedName>
</protein>
<dbReference type="InterPro" id="IPR015422">
    <property type="entry name" value="PyrdxlP-dep_Trfase_small"/>
</dbReference>
<dbReference type="AlphaFoldDB" id="A0A1H1XUK7"/>
<sequence>MSQPDEQTLALDGGTPVRTAAFPSVGNAAGRTLGAEEIEAVTRVVASGRLNSTVGDETRQLEREFADYYGLPHAVASSSGTAALHLAVAAVDPEPGDEIITTPITDAGTVLPILMQNAVPVFADVDPRTGNLDVASVRSRITPRTRAIIAVHLFGAPAPVVELRALADAHGLLLVEDCAQAYLTRCSDGRLAGTVGQIGCFSLQQSKHITAGDGGLCITGDDDLARMMRLFADKGWPRDTDERTHLFLSTNYRMTELQAAVARAQLPKLAGVVADRRAGARRLGAALSGLAGLAIPPDEGGVSYWQYPLVVDPGQAGGTCHDYGKALAAEGIPANGGYLTRPVYRTPVLTERRTYGRSGYPLLSPPARVEPTYDVGLCPEAERLIGERLLVVSWNERYTDADVDDIAHAVRKVHRAFTSR</sequence>
<reference evidence="5 6" key="1">
    <citation type="submission" date="2016-10" db="EMBL/GenBank/DDBJ databases">
        <authorList>
            <person name="de Groot N.N."/>
        </authorList>
    </citation>
    <scope>NUCLEOTIDE SEQUENCE [LARGE SCALE GENOMIC DNA]</scope>
    <source>
        <strain evidence="5 6">DSM 22024</strain>
    </source>
</reference>
<evidence type="ECO:0000256" key="2">
    <source>
        <dbReference type="PIRSR" id="PIRSR000390-1"/>
    </source>
</evidence>
<dbReference type="RefSeq" id="WP_092656102.1">
    <property type="nucleotide sequence ID" value="NZ_LT629732.1"/>
</dbReference>
<evidence type="ECO:0000313" key="5">
    <source>
        <dbReference type="EMBL" id="SDT12873.1"/>
    </source>
</evidence>
<dbReference type="Gene3D" id="3.90.1150.10">
    <property type="entry name" value="Aspartate Aminotransferase, domain 1"/>
    <property type="match status" value="1"/>
</dbReference>
<organism evidence="5 6">
    <name type="scientific">Actinopolymorpha singaporensis</name>
    <dbReference type="NCBI Taxonomy" id="117157"/>
    <lineage>
        <taxon>Bacteria</taxon>
        <taxon>Bacillati</taxon>
        <taxon>Actinomycetota</taxon>
        <taxon>Actinomycetes</taxon>
        <taxon>Propionibacteriales</taxon>
        <taxon>Actinopolymorphaceae</taxon>
        <taxon>Actinopolymorpha</taxon>
    </lineage>
</organism>
<accession>A0A1H1XUK7</accession>
<dbReference type="Gene3D" id="3.40.640.10">
    <property type="entry name" value="Type I PLP-dependent aspartate aminotransferase-like (Major domain)"/>
    <property type="match status" value="1"/>
</dbReference>
<feature type="modified residue" description="N6-(pyridoxal phosphate)lysine" evidence="3">
    <location>
        <position position="207"/>
    </location>
</feature>
<proteinExistence type="inferred from homology"/>